<dbReference type="KEGG" id="adu:107488698"/>
<accession>A0A6P4DER0</accession>
<evidence type="ECO:0000313" key="2">
    <source>
        <dbReference type="RefSeq" id="XP_015964957.1"/>
    </source>
</evidence>
<reference evidence="1" key="1">
    <citation type="journal article" date="2016" name="Nat. Genet.">
        <title>The genome sequences of Arachis duranensis and Arachis ipaensis, the diploid ancestors of cultivated peanut.</title>
        <authorList>
            <person name="Bertioli D.J."/>
            <person name="Cannon S.B."/>
            <person name="Froenicke L."/>
            <person name="Huang G."/>
            <person name="Farmer A.D."/>
            <person name="Cannon E.K."/>
            <person name="Liu X."/>
            <person name="Gao D."/>
            <person name="Clevenger J."/>
            <person name="Dash S."/>
            <person name="Ren L."/>
            <person name="Moretzsohn M.C."/>
            <person name="Shirasawa K."/>
            <person name="Huang W."/>
            <person name="Vidigal B."/>
            <person name="Abernathy B."/>
            <person name="Chu Y."/>
            <person name="Niederhuth C.E."/>
            <person name="Umale P."/>
            <person name="Araujo A.C."/>
            <person name="Kozik A."/>
            <person name="Kim K.D."/>
            <person name="Burow M.D."/>
            <person name="Varshney R.K."/>
            <person name="Wang X."/>
            <person name="Zhang X."/>
            <person name="Barkley N."/>
            <person name="Guimaraes P.M."/>
            <person name="Isobe S."/>
            <person name="Guo B."/>
            <person name="Liao B."/>
            <person name="Stalker H.T."/>
            <person name="Schmitz R.J."/>
            <person name="Scheffler B.E."/>
            <person name="Leal-Bertioli S.C."/>
            <person name="Xun X."/>
            <person name="Jackson S.A."/>
            <person name="Michelmore R."/>
            <person name="Ozias-Akins P."/>
        </authorList>
    </citation>
    <scope>NUCLEOTIDE SEQUENCE [LARGE SCALE GENOMIC DNA]</scope>
    <source>
        <strain evidence="1">cv. V14167</strain>
    </source>
</reference>
<organism evidence="1 2">
    <name type="scientific">Arachis duranensis</name>
    <name type="common">Wild peanut</name>
    <dbReference type="NCBI Taxonomy" id="130453"/>
    <lineage>
        <taxon>Eukaryota</taxon>
        <taxon>Viridiplantae</taxon>
        <taxon>Streptophyta</taxon>
        <taxon>Embryophyta</taxon>
        <taxon>Tracheophyta</taxon>
        <taxon>Spermatophyta</taxon>
        <taxon>Magnoliopsida</taxon>
        <taxon>eudicotyledons</taxon>
        <taxon>Gunneridae</taxon>
        <taxon>Pentapetalae</taxon>
        <taxon>rosids</taxon>
        <taxon>fabids</taxon>
        <taxon>Fabales</taxon>
        <taxon>Fabaceae</taxon>
        <taxon>Papilionoideae</taxon>
        <taxon>50 kb inversion clade</taxon>
        <taxon>dalbergioids sensu lato</taxon>
        <taxon>Dalbergieae</taxon>
        <taxon>Pterocarpus clade</taxon>
        <taxon>Arachis</taxon>
    </lineage>
</organism>
<gene>
    <name evidence="2" type="primary">LOC107488698</name>
</gene>
<dbReference type="RefSeq" id="XP_015964957.1">
    <property type="nucleotide sequence ID" value="XM_016109471.1"/>
</dbReference>
<proteinExistence type="predicted"/>
<dbReference type="GeneID" id="107488698"/>
<protein>
    <submittedName>
        <fullName evidence="2">Uncharacterized protein LOC107488698</fullName>
    </submittedName>
</protein>
<reference evidence="2" key="2">
    <citation type="submission" date="2025-08" db="UniProtKB">
        <authorList>
            <consortium name="RefSeq"/>
        </authorList>
    </citation>
    <scope>IDENTIFICATION</scope>
    <source>
        <tissue evidence="2">Whole plant</tissue>
    </source>
</reference>
<dbReference type="AlphaFoldDB" id="A0A6P4DER0"/>
<dbReference type="Proteomes" id="UP000515211">
    <property type="component" value="Chromosome 5"/>
</dbReference>
<name>A0A6P4DER0_ARADU</name>
<evidence type="ECO:0000313" key="1">
    <source>
        <dbReference type="Proteomes" id="UP000515211"/>
    </source>
</evidence>
<dbReference type="InterPro" id="IPR052160">
    <property type="entry name" value="Gypsy_RT_Integrase-like"/>
</dbReference>
<sequence>MDNALWTYKTASKILIGMSPYHIVYGKACHLPVELEHQAYWVTKFLNIDAKAVGEMRLLQLNELDEFRGEACENAKMYKEKTKMWHNKKISTRTFTLGQMVPLFNSRLKLFPGKPKTRWFGPFTITKVSPYGHIEVIEEDSQRKFIVNGQILKYYLGGDIDNQKFI</sequence>
<keyword evidence="1" id="KW-1185">Reference proteome</keyword>
<dbReference type="PANTHER" id="PTHR47266">
    <property type="entry name" value="ENDONUCLEASE-RELATED"/>
    <property type="match status" value="1"/>
</dbReference>